<dbReference type="EMBL" id="JAUIZM010000003">
    <property type="protein sequence ID" value="KAK1394132.1"/>
    <property type="molecule type" value="Genomic_DNA"/>
</dbReference>
<dbReference type="PRINTS" id="PR00396">
    <property type="entry name" value="SHIGARICIN"/>
</dbReference>
<dbReference type="SUPFAM" id="SSF56371">
    <property type="entry name" value="Ribosome inactivating proteins (RIP)"/>
    <property type="match status" value="1"/>
</dbReference>
<keyword evidence="1" id="KW-0652">Protein synthesis inhibitor</keyword>
<keyword evidence="1" id="KW-0611">Plant defense</keyword>
<keyword evidence="1" id="KW-0378">Hydrolase</keyword>
<organism evidence="2 3">
    <name type="scientific">Heracleum sosnowskyi</name>
    <dbReference type="NCBI Taxonomy" id="360622"/>
    <lineage>
        <taxon>Eukaryota</taxon>
        <taxon>Viridiplantae</taxon>
        <taxon>Streptophyta</taxon>
        <taxon>Embryophyta</taxon>
        <taxon>Tracheophyta</taxon>
        <taxon>Spermatophyta</taxon>
        <taxon>Magnoliopsida</taxon>
        <taxon>eudicotyledons</taxon>
        <taxon>Gunneridae</taxon>
        <taxon>Pentapetalae</taxon>
        <taxon>asterids</taxon>
        <taxon>campanulids</taxon>
        <taxon>Apiales</taxon>
        <taxon>Apiaceae</taxon>
        <taxon>Apioideae</taxon>
        <taxon>apioid superclade</taxon>
        <taxon>Tordylieae</taxon>
        <taxon>Tordyliinae</taxon>
        <taxon>Heracleum</taxon>
    </lineage>
</organism>
<dbReference type="Pfam" id="PF00161">
    <property type="entry name" value="RIP"/>
    <property type="match status" value="1"/>
</dbReference>
<dbReference type="GO" id="GO:0017148">
    <property type="term" value="P:negative regulation of translation"/>
    <property type="evidence" value="ECO:0007669"/>
    <property type="project" value="UniProtKB-KW"/>
</dbReference>
<protein>
    <recommendedName>
        <fullName evidence="1">rRNA N-glycosylase</fullName>
        <ecNumber evidence="1">3.2.2.22</ecNumber>
    </recommendedName>
</protein>
<evidence type="ECO:0000313" key="3">
    <source>
        <dbReference type="Proteomes" id="UP001237642"/>
    </source>
</evidence>
<dbReference type="GO" id="GO:0006952">
    <property type="term" value="P:defense response"/>
    <property type="evidence" value="ECO:0007669"/>
    <property type="project" value="UniProtKB-KW"/>
</dbReference>
<reference evidence="2" key="2">
    <citation type="submission" date="2023-05" db="EMBL/GenBank/DDBJ databases">
        <authorList>
            <person name="Schelkunov M.I."/>
        </authorList>
    </citation>
    <scope>NUCLEOTIDE SEQUENCE</scope>
    <source>
        <strain evidence="2">Hsosn_3</strain>
        <tissue evidence="2">Leaf</tissue>
    </source>
</reference>
<evidence type="ECO:0000313" key="2">
    <source>
        <dbReference type="EMBL" id="KAK1394132.1"/>
    </source>
</evidence>
<gene>
    <name evidence="2" type="ORF">POM88_013188</name>
</gene>
<dbReference type="EC" id="3.2.2.22" evidence="1"/>
<accession>A0AAD8IXX0</accession>
<dbReference type="InterPro" id="IPR016138">
    <property type="entry name" value="Ribosome_inactivat_prot_sub1"/>
</dbReference>
<dbReference type="Proteomes" id="UP001237642">
    <property type="component" value="Unassembled WGS sequence"/>
</dbReference>
<evidence type="ECO:0000256" key="1">
    <source>
        <dbReference type="RuleBase" id="RU004915"/>
    </source>
</evidence>
<name>A0AAD8IXX0_9APIA</name>
<comment type="catalytic activity">
    <reaction evidence="1">
        <text>Endohydrolysis of the N-glycosidic bond at one specific adenosine on the 28S rRNA.</text>
        <dbReference type="EC" id="3.2.2.22"/>
    </reaction>
</comment>
<comment type="caution">
    <text evidence="2">The sequence shown here is derived from an EMBL/GenBank/DDBJ whole genome shotgun (WGS) entry which is preliminary data.</text>
</comment>
<dbReference type="InterPro" id="IPR017989">
    <property type="entry name" value="Ribosome_inactivat_1/2"/>
</dbReference>
<dbReference type="AlphaFoldDB" id="A0AAD8IXX0"/>
<comment type="similarity">
    <text evidence="1">Belongs to the ribosome-inactivating protein family.</text>
</comment>
<proteinExistence type="inferred from homology"/>
<dbReference type="GO" id="GO:0030598">
    <property type="term" value="F:rRNA N-glycosylase activity"/>
    <property type="evidence" value="ECO:0007669"/>
    <property type="project" value="UniProtKB-EC"/>
</dbReference>
<keyword evidence="1" id="KW-0800">Toxin</keyword>
<dbReference type="Gene3D" id="3.40.420.10">
    <property type="entry name" value="Ricin (A subunit), domain 1"/>
    <property type="match status" value="1"/>
</dbReference>
<dbReference type="InterPro" id="IPR001574">
    <property type="entry name" value="Ribosome_inactivat_prot"/>
</dbReference>
<dbReference type="GO" id="GO:0090729">
    <property type="term" value="F:toxin activity"/>
    <property type="evidence" value="ECO:0007669"/>
    <property type="project" value="UniProtKB-KW"/>
</dbReference>
<reference evidence="2" key="1">
    <citation type="submission" date="2023-02" db="EMBL/GenBank/DDBJ databases">
        <title>Genome of toxic invasive species Heracleum sosnowskyi carries increased number of genes despite the absence of recent whole-genome duplications.</title>
        <authorList>
            <person name="Schelkunov M."/>
            <person name="Shtratnikova V."/>
            <person name="Makarenko M."/>
            <person name="Klepikova A."/>
            <person name="Omelchenko D."/>
            <person name="Novikova G."/>
            <person name="Obukhova E."/>
            <person name="Bogdanov V."/>
            <person name="Penin A."/>
            <person name="Logacheva M."/>
        </authorList>
    </citation>
    <scope>NUCLEOTIDE SEQUENCE</scope>
    <source>
        <strain evidence="2">Hsosn_3</strain>
        <tissue evidence="2">Leaf</tissue>
    </source>
</reference>
<keyword evidence="3" id="KW-1185">Reference proteome</keyword>
<dbReference type="InterPro" id="IPR036041">
    <property type="entry name" value="Ribosome-inact_prot_sf"/>
</dbReference>
<sequence length="252" mass="29447">MYYIAWGVGEDPDAETTTWFVLEHPYKEFKYFTHKEALFMREAEVKNKKKKKSEKRVWDSDFAVSALGSGYLVKKLTEEARVMKIQSNYCRLVSVGSRESSVLGKHSLIKVIQHLSRAEHERKDQKFSRTCLTVIQMISKPARYKPMFDFILLWYKWGKCPDSNLVHVENDWSNKSKDLHNVLKVASGLRPDQLNLLSENLERILELLDNENEWGGYCRELQEVLKVMGVLKREELTVLSENWTLILADTNV</sequence>